<sequence length="193" mass="20248">MQAISGLQPVLAALLAAGIVWVGCGRGVVGRLRKFALSSANNQRQRASVTLPATLTLELLAAALGDGASVPRALIAVGDVVSGATGDGLRVAGQRLLNGSLWTDAWVMDGSLAAGERRTLQAVRDCLRAPWERGTQAVPQIRAMIEQLDTAERADLEQRASRLSVNLLVPTALCFLPAFICIAVIPTIAAMIN</sequence>
<proteinExistence type="predicted"/>
<organism evidence="2 4">
    <name type="scientific">Bifidobacterium gallicum DSM 20093 = LMG 11596</name>
    <dbReference type="NCBI Taxonomy" id="561180"/>
    <lineage>
        <taxon>Bacteria</taxon>
        <taxon>Bacillati</taxon>
        <taxon>Actinomycetota</taxon>
        <taxon>Actinomycetes</taxon>
        <taxon>Bifidobacteriales</taxon>
        <taxon>Bifidobacteriaceae</taxon>
        <taxon>Bifidobacterium</taxon>
    </lineage>
</organism>
<dbReference type="eggNOG" id="COG2064">
    <property type="taxonomic scope" value="Bacteria"/>
</dbReference>
<evidence type="ECO:0000313" key="2">
    <source>
        <dbReference type="EMBL" id="EFA22264.1"/>
    </source>
</evidence>
<protein>
    <submittedName>
        <fullName evidence="3">Putative integral membrane protein</fullName>
    </submittedName>
</protein>
<feature type="transmembrane region" description="Helical" evidence="1">
    <location>
        <begin position="167"/>
        <end position="192"/>
    </location>
</feature>
<name>D1NVX8_9BIFI</name>
<gene>
    <name evidence="3" type="ORF">BGLCM_0014</name>
    <name evidence="2" type="ORF">BIFGAL_04022</name>
</gene>
<dbReference type="EMBL" id="ABXB03000004">
    <property type="protein sequence ID" value="EFA22264.1"/>
    <property type="molecule type" value="Genomic_DNA"/>
</dbReference>
<dbReference type="Proteomes" id="UP000029074">
    <property type="component" value="Unassembled WGS sequence"/>
</dbReference>
<comment type="caution">
    <text evidence="2">The sequence shown here is derived from an EMBL/GenBank/DDBJ whole genome shotgun (WGS) entry which is preliminary data.</text>
</comment>
<reference evidence="2 4" key="1">
    <citation type="submission" date="2009-11" db="EMBL/GenBank/DDBJ databases">
        <authorList>
            <person name="Weinstock G."/>
            <person name="Sodergren E."/>
            <person name="Clifton S."/>
            <person name="Fulton L."/>
            <person name="Fulton B."/>
            <person name="Courtney L."/>
            <person name="Fronick C."/>
            <person name="Harrison M."/>
            <person name="Strong C."/>
            <person name="Farmer C."/>
            <person name="Delahaunty K."/>
            <person name="Markovic C."/>
            <person name="Hall O."/>
            <person name="Minx P."/>
            <person name="Tomlinson C."/>
            <person name="Mitreva M."/>
            <person name="Nelson J."/>
            <person name="Hou S."/>
            <person name="Wollam A."/>
            <person name="Pepin K.H."/>
            <person name="Johnson M."/>
            <person name="Bhonagiri V."/>
            <person name="Nash W.E."/>
            <person name="Warren W."/>
            <person name="Chinwalla A."/>
            <person name="Mardis E.R."/>
            <person name="Wilson R.K."/>
        </authorList>
    </citation>
    <scope>NUCLEOTIDE SEQUENCE [LARGE SCALE GENOMIC DNA]</scope>
    <source>
        <strain evidence="2 4">DSM 20093</strain>
    </source>
</reference>
<keyword evidence="5" id="KW-1185">Reference proteome</keyword>
<keyword evidence="1" id="KW-0472">Membrane</keyword>
<keyword evidence="1" id="KW-1133">Transmembrane helix</keyword>
<evidence type="ECO:0000256" key="1">
    <source>
        <dbReference type="SAM" id="Phobius"/>
    </source>
</evidence>
<feature type="transmembrane region" description="Helical" evidence="1">
    <location>
        <begin position="6"/>
        <end position="29"/>
    </location>
</feature>
<dbReference type="RefSeq" id="WP_006295475.1">
    <property type="nucleotide sequence ID" value="NZ_ABXB03000004.1"/>
</dbReference>
<accession>D1NVX8</accession>
<evidence type="ECO:0000313" key="5">
    <source>
        <dbReference type="Proteomes" id="UP000029074"/>
    </source>
</evidence>
<reference evidence="3 5" key="2">
    <citation type="submission" date="2014-03" db="EMBL/GenBank/DDBJ databases">
        <title>Genomics of Bifidobacteria.</title>
        <authorList>
            <person name="Ventura M."/>
            <person name="Milani C."/>
            <person name="Lugli G.A."/>
        </authorList>
    </citation>
    <scope>NUCLEOTIDE SEQUENCE [LARGE SCALE GENOMIC DNA]</scope>
    <source>
        <strain evidence="3 5">LMG 11596</strain>
    </source>
</reference>
<evidence type="ECO:0000313" key="4">
    <source>
        <dbReference type="Proteomes" id="UP000003656"/>
    </source>
</evidence>
<evidence type="ECO:0000313" key="3">
    <source>
        <dbReference type="EMBL" id="KFI59997.1"/>
    </source>
</evidence>
<dbReference type="AlphaFoldDB" id="D1NVX8"/>
<dbReference type="OrthoDB" id="3267562at2"/>
<dbReference type="Proteomes" id="UP000003656">
    <property type="component" value="Unassembled WGS sequence"/>
</dbReference>
<dbReference type="STRING" id="561180.BIFGAL_04022"/>
<keyword evidence="1" id="KW-0812">Transmembrane</keyword>
<dbReference type="EMBL" id="JGYW01000001">
    <property type="protein sequence ID" value="KFI59997.1"/>
    <property type="molecule type" value="Genomic_DNA"/>
</dbReference>